<keyword evidence="4" id="KW-1185">Reference proteome</keyword>
<evidence type="ECO:0000313" key="4">
    <source>
        <dbReference type="Proteomes" id="UP001558474"/>
    </source>
</evidence>
<sequence>MNHSADAAQAQSLLGELWRHVEDVSVRLEKAERRMRRSSACDRREVSKLRADLYQTHHLIDALHRRFPETCPHRLPTGTAPDGP</sequence>
<dbReference type="AlphaFoldDB" id="A0AAW5T0D8"/>
<reference evidence="1" key="2">
    <citation type="journal article" date="2022" name="BMC Genomics">
        <title>Comparative genome analysis of mycobacteria focusing on tRNA and non-coding RNA.</title>
        <authorList>
            <person name="Behra P.R.K."/>
            <person name="Pettersson B.M.F."/>
            <person name="Ramesh M."/>
            <person name="Das S."/>
            <person name="Dasgupta S."/>
            <person name="Kirsebom L.A."/>
        </authorList>
    </citation>
    <scope>NUCLEOTIDE SEQUENCE</scope>
    <source>
        <strain evidence="1">DSM 44242</strain>
    </source>
</reference>
<evidence type="ECO:0008006" key="5">
    <source>
        <dbReference type="Google" id="ProtNLM"/>
    </source>
</evidence>
<accession>A0AAW5T0D8</accession>
<evidence type="ECO:0000313" key="1">
    <source>
        <dbReference type="EMBL" id="MCV7387643.1"/>
    </source>
</evidence>
<evidence type="ECO:0000313" key="2">
    <source>
        <dbReference type="EMBL" id="MEX3740078.1"/>
    </source>
</evidence>
<dbReference type="Proteomes" id="UP001558474">
    <property type="component" value="Unassembled WGS sequence"/>
</dbReference>
<dbReference type="EMBL" id="JBDLOU010000037">
    <property type="protein sequence ID" value="MEX3740078.1"/>
    <property type="molecule type" value="Genomic_DNA"/>
</dbReference>
<dbReference type="RefSeq" id="WP_051577274.1">
    <property type="nucleotide sequence ID" value="NZ_JACKVC010000009.1"/>
</dbReference>
<protein>
    <recommendedName>
        <fullName evidence="5">Transposase</fullName>
    </recommendedName>
</protein>
<reference evidence="1" key="1">
    <citation type="submission" date="2020-07" db="EMBL/GenBank/DDBJ databases">
        <authorList>
            <person name="Pettersson B.M.F."/>
            <person name="Behra P.R.K."/>
            <person name="Ramesh M."/>
            <person name="Das S."/>
            <person name="Dasgupta S."/>
            <person name="Kirsebom L.A."/>
        </authorList>
    </citation>
    <scope>NUCLEOTIDE SEQUENCE</scope>
    <source>
        <strain evidence="1">DSM 44242</strain>
    </source>
</reference>
<organism evidence="1 3">
    <name type="scientific">Mycolicibacterium porcinum</name>
    <dbReference type="NCBI Taxonomy" id="39693"/>
    <lineage>
        <taxon>Bacteria</taxon>
        <taxon>Bacillati</taxon>
        <taxon>Actinomycetota</taxon>
        <taxon>Actinomycetes</taxon>
        <taxon>Mycobacteriales</taxon>
        <taxon>Mycobacteriaceae</taxon>
        <taxon>Mycolicibacterium</taxon>
    </lineage>
</organism>
<gene>
    <name evidence="2" type="ORF">ABFW12_17800</name>
    <name evidence="1" type="ORF">H5P34_06240</name>
</gene>
<dbReference type="Proteomes" id="UP001141659">
    <property type="component" value="Unassembled WGS sequence"/>
</dbReference>
<name>A0AAW5T0D8_9MYCO</name>
<proteinExistence type="predicted"/>
<dbReference type="EMBL" id="JACKVC010000009">
    <property type="protein sequence ID" value="MCV7387643.1"/>
    <property type="molecule type" value="Genomic_DNA"/>
</dbReference>
<comment type="caution">
    <text evidence="1">The sequence shown here is derived from an EMBL/GenBank/DDBJ whole genome shotgun (WGS) entry which is preliminary data.</text>
</comment>
<reference evidence="2 4" key="3">
    <citation type="submission" date="2024-04" db="EMBL/GenBank/DDBJ databases">
        <title>Genomic Markers of Mycobacteria.</title>
        <authorList>
            <person name="Soliman M.S."/>
            <person name="Elkholy A."/>
            <person name="Soliman N.S."/>
            <person name="Abbas A."/>
            <person name="Khayrat S."/>
            <person name="Shawky S."/>
        </authorList>
    </citation>
    <scope>NUCLEOTIDE SEQUENCE [LARGE SCALE GENOMIC DNA]</scope>
    <source>
        <strain evidence="2 4">Egy-CU-AM5</strain>
    </source>
</reference>
<evidence type="ECO:0000313" key="3">
    <source>
        <dbReference type="Proteomes" id="UP001141659"/>
    </source>
</evidence>